<dbReference type="AlphaFoldDB" id="A0A238WIG0"/>
<keyword evidence="1" id="KW-0547">Nucleotide-binding</keyword>
<evidence type="ECO:0000256" key="2">
    <source>
        <dbReference type="ARBA" id="ARBA00022840"/>
    </source>
</evidence>
<evidence type="ECO:0000256" key="1">
    <source>
        <dbReference type="ARBA" id="ARBA00022741"/>
    </source>
</evidence>
<dbReference type="RefSeq" id="WP_089292357.1">
    <property type="nucleotide sequence ID" value="NZ_BOMU01000023.1"/>
</dbReference>
<dbReference type="Proteomes" id="UP000198415">
    <property type="component" value="Unassembled WGS sequence"/>
</dbReference>
<sequence length="301" mass="32791">MLVFATSDKGGTGRSVTTSNVAYQSALAGNDVCYLDFDFGSPTAGAVFDVDTGKLLVEGGGLHSYLLGTVADPHRCDVFADSERLSMRERPLGAGRLTLLPGDSGGGEFPSSPEMIRRCRELLGRLNEEFDVVFVDLSAGRSYALHMALAAVADMRPPPTVRWLVYHRWTQQHIQAAGGLVHGEHGILETGVELGHDRERLLGQLRFVRTAMLSPAAQGLTAEQAAWVKDWNGDLQNLARERGAGALYLLGSVPLDPVLQWREQLITNHDLTVSRIANRATADAFAELAELIVDDDVWDQR</sequence>
<dbReference type="OrthoDB" id="4561190at2"/>
<dbReference type="SUPFAM" id="SSF52540">
    <property type="entry name" value="P-loop containing nucleoside triphosphate hydrolases"/>
    <property type="match status" value="1"/>
</dbReference>
<keyword evidence="4" id="KW-1185">Reference proteome</keyword>
<dbReference type="NCBIfam" id="NF040564">
    <property type="entry name" value="SCO2523_fam"/>
    <property type="match status" value="1"/>
</dbReference>
<dbReference type="GO" id="GO:0051782">
    <property type="term" value="P:negative regulation of cell division"/>
    <property type="evidence" value="ECO:0007669"/>
    <property type="project" value="TreeGrafter"/>
</dbReference>
<dbReference type="InterPro" id="IPR050625">
    <property type="entry name" value="ParA/MinD_ATPase"/>
</dbReference>
<evidence type="ECO:0000313" key="4">
    <source>
        <dbReference type="Proteomes" id="UP000198415"/>
    </source>
</evidence>
<evidence type="ECO:0000313" key="3">
    <source>
        <dbReference type="EMBL" id="SNR46352.1"/>
    </source>
</evidence>
<organism evidence="3 4">
    <name type="scientific">Actinoplanes regularis</name>
    <dbReference type="NCBI Taxonomy" id="52697"/>
    <lineage>
        <taxon>Bacteria</taxon>
        <taxon>Bacillati</taxon>
        <taxon>Actinomycetota</taxon>
        <taxon>Actinomycetes</taxon>
        <taxon>Micromonosporales</taxon>
        <taxon>Micromonosporaceae</taxon>
        <taxon>Actinoplanes</taxon>
    </lineage>
</organism>
<accession>A0A238WIG0</accession>
<proteinExistence type="predicted"/>
<keyword evidence="2" id="KW-0067">ATP-binding</keyword>
<dbReference type="Gene3D" id="3.40.50.300">
    <property type="entry name" value="P-loop containing nucleotide triphosphate hydrolases"/>
    <property type="match status" value="1"/>
</dbReference>
<dbReference type="InterPro" id="IPR027417">
    <property type="entry name" value="P-loop_NTPase"/>
</dbReference>
<dbReference type="EMBL" id="FZNR01000002">
    <property type="protein sequence ID" value="SNR46352.1"/>
    <property type="molecule type" value="Genomic_DNA"/>
</dbReference>
<dbReference type="PANTHER" id="PTHR43384:SF6">
    <property type="entry name" value="SEPTUM SITE-DETERMINING PROTEIN MIND HOMOLOG, CHLOROPLASTIC"/>
    <property type="match status" value="1"/>
</dbReference>
<protein>
    <recommendedName>
        <fullName evidence="5">CobQ/CobB/MinD/ParA nucleotide binding domain-containing protein</fullName>
    </recommendedName>
</protein>
<dbReference type="GO" id="GO:0005829">
    <property type="term" value="C:cytosol"/>
    <property type="evidence" value="ECO:0007669"/>
    <property type="project" value="TreeGrafter"/>
</dbReference>
<dbReference type="PANTHER" id="PTHR43384">
    <property type="entry name" value="SEPTUM SITE-DETERMINING PROTEIN MIND HOMOLOG, CHLOROPLASTIC-RELATED"/>
    <property type="match status" value="1"/>
</dbReference>
<name>A0A238WIG0_9ACTN</name>
<gene>
    <name evidence="3" type="ORF">SAMN06264365_102577</name>
</gene>
<dbReference type="GO" id="GO:0016887">
    <property type="term" value="F:ATP hydrolysis activity"/>
    <property type="evidence" value="ECO:0007669"/>
    <property type="project" value="TreeGrafter"/>
</dbReference>
<evidence type="ECO:0008006" key="5">
    <source>
        <dbReference type="Google" id="ProtNLM"/>
    </source>
</evidence>
<dbReference type="GO" id="GO:0005524">
    <property type="term" value="F:ATP binding"/>
    <property type="evidence" value="ECO:0007669"/>
    <property type="project" value="UniProtKB-KW"/>
</dbReference>
<reference evidence="3 4" key="1">
    <citation type="submission" date="2017-06" db="EMBL/GenBank/DDBJ databases">
        <authorList>
            <person name="Kim H.J."/>
            <person name="Triplett B.A."/>
        </authorList>
    </citation>
    <scope>NUCLEOTIDE SEQUENCE [LARGE SCALE GENOMIC DNA]</scope>
    <source>
        <strain evidence="3 4">DSM 43151</strain>
    </source>
</reference>
<dbReference type="GO" id="GO:0009898">
    <property type="term" value="C:cytoplasmic side of plasma membrane"/>
    <property type="evidence" value="ECO:0007669"/>
    <property type="project" value="TreeGrafter"/>
</dbReference>